<feature type="region of interest" description="Disordered" evidence="1">
    <location>
        <begin position="43"/>
        <end position="68"/>
    </location>
</feature>
<evidence type="ECO:0000256" key="1">
    <source>
        <dbReference type="SAM" id="MobiDB-lite"/>
    </source>
</evidence>
<dbReference type="EnsemblPlants" id="MELO3C020925.2.1">
    <property type="protein sequence ID" value="MELO3C020925.2.1"/>
    <property type="gene ID" value="MELO3C020925.2"/>
</dbReference>
<dbReference type="Gramene" id="MELO3C020925.2.1">
    <property type="protein sequence ID" value="MELO3C020925.2.1"/>
    <property type="gene ID" value="MELO3C020925.2"/>
</dbReference>
<accession>A0A9I9DN31</accession>
<proteinExistence type="predicted"/>
<sequence length="68" mass="7855">MHNLLFTPDAQTEEIRYHESLGKAVRRRAHKASYRRHCLTPVAAEVSPEKKIEEKGRIGGSSRERGRR</sequence>
<organism evidence="2">
    <name type="scientific">Cucumis melo</name>
    <name type="common">Muskmelon</name>
    <dbReference type="NCBI Taxonomy" id="3656"/>
    <lineage>
        <taxon>Eukaryota</taxon>
        <taxon>Viridiplantae</taxon>
        <taxon>Streptophyta</taxon>
        <taxon>Embryophyta</taxon>
        <taxon>Tracheophyta</taxon>
        <taxon>Spermatophyta</taxon>
        <taxon>Magnoliopsida</taxon>
        <taxon>eudicotyledons</taxon>
        <taxon>Gunneridae</taxon>
        <taxon>Pentapetalae</taxon>
        <taxon>rosids</taxon>
        <taxon>fabids</taxon>
        <taxon>Cucurbitales</taxon>
        <taxon>Cucurbitaceae</taxon>
        <taxon>Benincaseae</taxon>
        <taxon>Cucumis</taxon>
    </lineage>
</organism>
<protein>
    <submittedName>
        <fullName evidence="2">Uncharacterized protein</fullName>
    </submittedName>
</protein>
<feature type="compositionally biased region" description="Basic and acidic residues" evidence="1">
    <location>
        <begin position="47"/>
        <end position="57"/>
    </location>
</feature>
<reference evidence="2" key="1">
    <citation type="submission" date="2023-03" db="UniProtKB">
        <authorList>
            <consortium name="EnsemblPlants"/>
        </authorList>
    </citation>
    <scope>IDENTIFICATION</scope>
</reference>
<evidence type="ECO:0000313" key="2">
    <source>
        <dbReference type="EnsemblPlants" id="MELO3C020925.2.1"/>
    </source>
</evidence>
<dbReference type="AlphaFoldDB" id="A0A9I9DN31"/>
<name>A0A9I9DN31_CUCME</name>